<dbReference type="PANTHER" id="PTHR37166">
    <property type="entry name" value="PROTEIN FLAG"/>
    <property type="match status" value="1"/>
</dbReference>
<dbReference type="PANTHER" id="PTHR37166:SF1">
    <property type="entry name" value="PROTEIN FLAG"/>
    <property type="match status" value="1"/>
</dbReference>
<dbReference type="InterPro" id="IPR005186">
    <property type="entry name" value="FlaG"/>
</dbReference>
<name>A0A0L6ZDJ4_9CLOT</name>
<dbReference type="PATRIC" id="fig|1121318.3.peg.636"/>
<organism evidence="1 2">
    <name type="scientific">Clostridium homopropionicum DSM 5847</name>
    <dbReference type="NCBI Taxonomy" id="1121318"/>
    <lineage>
        <taxon>Bacteria</taxon>
        <taxon>Bacillati</taxon>
        <taxon>Bacillota</taxon>
        <taxon>Clostridia</taxon>
        <taxon>Eubacteriales</taxon>
        <taxon>Clostridiaceae</taxon>
        <taxon>Clostridium</taxon>
    </lineage>
</organism>
<comment type="caution">
    <text evidence="1">The sequence shown here is derived from an EMBL/GenBank/DDBJ whole genome shotgun (WGS) entry which is preliminary data.</text>
</comment>
<keyword evidence="1" id="KW-0969">Cilium</keyword>
<sequence length="132" mass="15112">MAISILSQGRQNALDTINNINLSFGEINTNENVELPVLNNESASKDLDHGEERYKEVNEKNVKSAVDKLNKFLQGESTYVQYERHDKFRNDFVIKIIDKNTKEVIRELPPKKILDMVAEMCKLAGVIFDEKA</sequence>
<dbReference type="SUPFAM" id="SSF160214">
    <property type="entry name" value="FlaG-like"/>
    <property type="match status" value="1"/>
</dbReference>
<dbReference type="Proteomes" id="UP000037043">
    <property type="component" value="Unassembled WGS sequence"/>
</dbReference>
<dbReference type="STRING" id="36844.SAMN04488501_10486"/>
<dbReference type="Pfam" id="PF03646">
    <property type="entry name" value="FlaG"/>
    <property type="match status" value="1"/>
</dbReference>
<dbReference type="RefSeq" id="WP_052220225.1">
    <property type="nucleotide sequence ID" value="NZ_LHUR01000011.1"/>
</dbReference>
<keyword evidence="1" id="KW-0282">Flagellum</keyword>
<evidence type="ECO:0000313" key="2">
    <source>
        <dbReference type="Proteomes" id="UP000037043"/>
    </source>
</evidence>
<keyword evidence="2" id="KW-1185">Reference proteome</keyword>
<dbReference type="EMBL" id="LHUR01000011">
    <property type="protein sequence ID" value="KOA21046.1"/>
    <property type="molecule type" value="Genomic_DNA"/>
</dbReference>
<dbReference type="AlphaFoldDB" id="A0A0L6ZDJ4"/>
<proteinExistence type="predicted"/>
<evidence type="ECO:0000313" key="1">
    <source>
        <dbReference type="EMBL" id="KOA21046.1"/>
    </source>
</evidence>
<reference evidence="2" key="1">
    <citation type="submission" date="2015-08" db="EMBL/GenBank/DDBJ databases">
        <title>Genome sequence of the strict anaerobe Clostridium homopropionicum LuHBu1 (DSM 5847T).</title>
        <authorList>
            <person name="Poehlein A."/>
            <person name="Beck M."/>
            <person name="Schiel-Bengelsdorf B."/>
            <person name="Bengelsdorf F.R."/>
            <person name="Daniel R."/>
            <person name="Duerre P."/>
        </authorList>
    </citation>
    <scope>NUCLEOTIDE SEQUENCE [LARGE SCALE GENOMIC DNA]</scope>
    <source>
        <strain evidence="2">DSM 5847</strain>
    </source>
</reference>
<accession>A0A0L6ZDJ4</accession>
<dbReference type="InterPro" id="IPR035924">
    <property type="entry name" value="FlaG-like_sf"/>
</dbReference>
<gene>
    <name evidence="1" type="ORF">CLHOM_06340</name>
</gene>
<protein>
    <submittedName>
        <fullName evidence="1">Flagellar protein FlaG</fullName>
    </submittedName>
</protein>
<dbReference type="Gene3D" id="3.30.160.170">
    <property type="entry name" value="FlaG-like"/>
    <property type="match status" value="1"/>
</dbReference>
<keyword evidence="1" id="KW-0966">Cell projection</keyword>